<accession>A0A3M6TSE8</accession>
<keyword evidence="3" id="KW-0479">Metal-binding</keyword>
<dbReference type="AlphaFoldDB" id="A0A3M6TSE8"/>
<sequence>ECGGAMQKSTCYECGAVIGGAQHRLEDGNQLAPEMDGARHPAWSEQANMENYRIVDEA</sequence>
<keyword evidence="2" id="KW-0963">Cytoplasm</keyword>
<evidence type="ECO:0000256" key="4">
    <source>
        <dbReference type="ARBA" id="ARBA00022771"/>
    </source>
</evidence>
<name>A0A3M6TSE8_POCDA</name>
<dbReference type="GO" id="GO:0005737">
    <property type="term" value="C:cytoplasm"/>
    <property type="evidence" value="ECO:0007669"/>
    <property type="project" value="UniProtKB-SubCell"/>
</dbReference>
<comment type="subcellular location">
    <subcellularLocation>
        <location evidence="1">Cytoplasm</location>
    </subcellularLocation>
</comment>
<reference evidence="8 9" key="1">
    <citation type="journal article" date="2018" name="Sci. Rep.">
        <title>Comparative analysis of the Pocillopora damicornis genome highlights role of immune system in coral evolution.</title>
        <authorList>
            <person name="Cunning R."/>
            <person name="Bay R.A."/>
            <person name="Gillette P."/>
            <person name="Baker A.C."/>
            <person name="Traylor-Knowles N."/>
        </authorList>
    </citation>
    <scope>NUCLEOTIDE SEQUENCE [LARGE SCALE GENOMIC DNA]</scope>
    <source>
        <strain evidence="8">RSMAS</strain>
        <tissue evidence="8">Whole animal</tissue>
    </source>
</reference>
<evidence type="ECO:0000256" key="1">
    <source>
        <dbReference type="ARBA" id="ARBA00004496"/>
    </source>
</evidence>
<organism evidence="8 9">
    <name type="scientific">Pocillopora damicornis</name>
    <name type="common">Cauliflower coral</name>
    <name type="synonym">Millepora damicornis</name>
    <dbReference type="NCBI Taxonomy" id="46731"/>
    <lineage>
        <taxon>Eukaryota</taxon>
        <taxon>Metazoa</taxon>
        <taxon>Cnidaria</taxon>
        <taxon>Anthozoa</taxon>
        <taxon>Hexacorallia</taxon>
        <taxon>Scleractinia</taxon>
        <taxon>Astrocoeniina</taxon>
        <taxon>Pocilloporidae</taxon>
        <taxon>Pocillopora</taxon>
    </lineage>
</organism>
<feature type="domain" description="RZ-type" evidence="7">
    <location>
        <begin position="1"/>
        <end position="38"/>
    </location>
</feature>
<evidence type="ECO:0000259" key="7">
    <source>
        <dbReference type="PROSITE" id="PS51981"/>
    </source>
</evidence>
<keyword evidence="6" id="KW-0391">Immunity</keyword>
<dbReference type="GO" id="GO:0002376">
    <property type="term" value="P:immune system process"/>
    <property type="evidence" value="ECO:0007669"/>
    <property type="project" value="UniProtKB-KW"/>
</dbReference>
<keyword evidence="4" id="KW-0863">Zinc-finger</keyword>
<dbReference type="EMBL" id="RCHS01003045">
    <property type="protein sequence ID" value="RMX44208.1"/>
    <property type="molecule type" value="Genomic_DNA"/>
</dbReference>
<keyword evidence="5" id="KW-0862">Zinc</keyword>
<dbReference type="Proteomes" id="UP000275408">
    <property type="component" value="Unassembled WGS sequence"/>
</dbReference>
<evidence type="ECO:0000256" key="5">
    <source>
        <dbReference type="ARBA" id="ARBA00022833"/>
    </source>
</evidence>
<evidence type="ECO:0000256" key="2">
    <source>
        <dbReference type="ARBA" id="ARBA00022490"/>
    </source>
</evidence>
<protein>
    <recommendedName>
        <fullName evidence="7">RZ-type domain-containing protein</fullName>
    </recommendedName>
</protein>
<keyword evidence="9" id="KW-1185">Reference proteome</keyword>
<dbReference type="OrthoDB" id="2423195at2759"/>
<dbReference type="PROSITE" id="PS51981">
    <property type="entry name" value="ZF_RZ"/>
    <property type="match status" value="1"/>
</dbReference>
<evidence type="ECO:0000313" key="8">
    <source>
        <dbReference type="EMBL" id="RMX44208.1"/>
    </source>
</evidence>
<comment type="caution">
    <text evidence="8">The sequence shown here is derived from an EMBL/GenBank/DDBJ whole genome shotgun (WGS) entry which is preliminary data.</text>
</comment>
<feature type="non-terminal residue" evidence="8">
    <location>
        <position position="1"/>
    </location>
</feature>
<proteinExistence type="predicted"/>
<evidence type="ECO:0000313" key="9">
    <source>
        <dbReference type="Proteomes" id="UP000275408"/>
    </source>
</evidence>
<evidence type="ECO:0000256" key="3">
    <source>
        <dbReference type="ARBA" id="ARBA00022723"/>
    </source>
</evidence>
<dbReference type="GO" id="GO:0008270">
    <property type="term" value="F:zinc ion binding"/>
    <property type="evidence" value="ECO:0007669"/>
    <property type="project" value="UniProtKB-KW"/>
</dbReference>
<gene>
    <name evidence="8" type="ORF">pdam_00005259</name>
</gene>
<evidence type="ECO:0000256" key="6">
    <source>
        <dbReference type="ARBA" id="ARBA00022859"/>
    </source>
</evidence>
<dbReference type="Pfam" id="PF20173">
    <property type="entry name" value="ZnF_RZ-type"/>
    <property type="match status" value="1"/>
</dbReference>
<dbReference type="InterPro" id="IPR046439">
    <property type="entry name" value="ZF_RZ_dom"/>
</dbReference>